<reference evidence="5" key="3">
    <citation type="submission" date="2022-09" db="EMBL/GenBank/DDBJ databases">
        <title>Complete genome sequence of Vulcanisaeta souniana.</title>
        <authorList>
            <person name="Kato S."/>
            <person name="Itoh T."/>
            <person name="Ohkuma M."/>
        </authorList>
    </citation>
    <scope>NUCLEOTIDE SEQUENCE [LARGE SCALE GENOMIC DNA]</scope>
    <source>
        <strain evidence="5">JCM 11219</strain>
    </source>
</reference>
<reference evidence="3" key="2">
    <citation type="submission" date="2020-09" db="EMBL/GenBank/DDBJ databases">
        <authorList>
            <person name="Sun Q."/>
            <person name="Ohkuma M."/>
        </authorList>
    </citation>
    <scope>NUCLEOTIDE SEQUENCE</scope>
    <source>
        <strain evidence="3">JCM 11219</strain>
    </source>
</reference>
<dbReference type="GeneID" id="76206796"/>
<dbReference type="Proteomes" id="UP000657075">
    <property type="component" value="Unassembled WGS sequence"/>
</dbReference>
<evidence type="ECO:0000313" key="5">
    <source>
        <dbReference type="Proteomes" id="UP001060771"/>
    </source>
</evidence>
<keyword evidence="5" id="KW-1185">Reference proteome</keyword>
<dbReference type="AlphaFoldDB" id="A0A830E3K8"/>
<dbReference type="OrthoDB" id="28370at2157"/>
<dbReference type="RefSeq" id="WP_188602207.1">
    <property type="nucleotide sequence ID" value="NZ_AP026830.1"/>
</dbReference>
<gene>
    <name evidence="3" type="ORF">GCM10007112_00580</name>
    <name evidence="2" type="ORF">Vsou_12510</name>
</gene>
<dbReference type="EMBL" id="AP026830">
    <property type="protein sequence ID" value="BDR92158.1"/>
    <property type="molecule type" value="Genomic_DNA"/>
</dbReference>
<reference evidence="2" key="4">
    <citation type="journal article" date="2023" name="Microbiol. Resour. Announc.">
        <title>Complete Genome Sequence of Vulcanisaeta souniana Strain IC-059, a Hyperthermophilic Archaeon Isolated from Hot Spring Water in Japan.</title>
        <authorList>
            <person name="Kato S."/>
            <person name="Itoh T."/>
            <person name="Wu L."/>
            <person name="Ma J."/>
            <person name="Ohkuma M."/>
        </authorList>
    </citation>
    <scope>NUCLEOTIDE SEQUENCE</scope>
    <source>
        <strain evidence="2">JCM 11219</strain>
    </source>
</reference>
<protein>
    <recommendedName>
        <fullName evidence="6">Peptidase M48 domain-containing protein</fullName>
    </recommendedName>
</protein>
<feature type="transmembrane region" description="Helical" evidence="1">
    <location>
        <begin position="148"/>
        <end position="168"/>
    </location>
</feature>
<feature type="transmembrane region" description="Helical" evidence="1">
    <location>
        <begin position="175"/>
        <end position="197"/>
    </location>
</feature>
<reference evidence="3" key="1">
    <citation type="journal article" date="2014" name="Int. J. Syst. Evol. Microbiol.">
        <title>Complete genome sequence of Corynebacterium casei LMG S-19264T (=DSM 44701T), isolated from a smear-ripened cheese.</title>
        <authorList>
            <consortium name="US DOE Joint Genome Institute (JGI-PGF)"/>
            <person name="Walter F."/>
            <person name="Albersmeier A."/>
            <person name="Kalinowski J."/>
            <person name="Ruckert C."/>
        </authorList>
    </citation>
    <scope>NUCLEOTIDE SEQUENCE</scope>
    <source>
        <strain evidence="3">JCM 11219</strain>
    </source>
</reference>
<keyword evidence="1" id="KW-0472">Membrane</keyword>
<evidence type="ECO:0000256" key="1">
    <source>
        <dbReference type="SAM" id="Phobius"/>
    </source>
</evidence>
<dbReference type="Proteomes" id="UP001060771">
    <property type="component" value="Chromosome"/>
</dbReference>
<evidence type="ECO:0000313" key="4">
    <source>
        <dbReference type="Proteomes" id="UP000657075"/>
    </source>
</evidence>
<dbReference type="EMBL" id="BMNM01000001">
    <property type="protein sequence ID" value="GGI67515.1"/>
    <property type="molecule type" value="Genomic_DNA"/>
</dbReference>
<sequence length="222" mass="25777">MKGKPDWVGKYEDIINELRLALYDFEMGIIDFQSFINRINKSLINHDYDPVKVIRSDTMTELFGAYAVYVPHRLTSIIYVSTELMNGPRTFLGRVLMHEVFHHVLYQRPPSLLFKLAPKRGEPLFLIISPLIFLIALAIPFNNVLLDFLPHILIGVSATMALTIAVLIKALSRHELVATALVIYLITGRWVTDWVYYHDENALMNLKWRDEVRPREIIVMQR</sequence>
<accession>A0A830E3K8</accession>
<organism evidence="3 4">
    <name type="scientific">Vulcanisaeta souniana JCM 11219</name>
    <dbReference type="NCBI Taxonomy" id="1293586"/>
    <lineage>
        <taxon>Archaea</taxon>
        <taxon>Thermoproteota</taxon>
        <taxon>Thermoprotei</taxon>
        <taxon>Thermoproteales</taxon>
        <taxon>Thermoproteaceae</taxon>
        <taxon>Vulcanisaeta</taxon>
    </lineage>
</organism>
<keyword evidence="1" id="KW-0812">Transmembrane</keyword>
<proteinExistence type="predicted"/>
<feature type="transmembrane region" description="Helical" evidence="1">
    <location>
        <begin position="124"/>
        <end position="142"/>
    </location>
</feature>
<keyword evidence="1" id="KW-1133">Transmembrane helix</keyword>
<evidence type="ECO:0000313" key="2">
    <source>
        <dbReference type="EMBL" id="BDR92158.1"/>
    </source>
</evidence>
<name>A0A830E3K8_9CREN</name>
<evidence type="ECO:0008006" key="6">
    <source>
        <dbReference type="Google" id="ProtNLM"/>
    </source>
</evidence>
<evidence type="ECO:0000313" key="3">
    <source>
        <dbReference type="EMBL" id="GGI67515.1"/>
    </source>
</evidence>